<dbReference type="SUPFAM" id="SSF101908">
    <property type="entry name" value="Putative isomerase YbhE"/>
    <property type="match status" value="1"/>
</dbReference>
<evidence type="ECO:0000313" key="3">
    <source>
        <dbReference type="Proteomes" id="UP001164459"/>
    </source>
</evidence>
<dbReference type="EMBL" id="CP114040">
    <property type="protein sequence ID" value="WAS91250.1"/>
    <property type="molecule type" value="Genomic_DNA"/>
</dbReference>
<feature type="region of interest" description="Disordered" evidence="1">
    <location>
        <begin position="42"/>
        <end position="89"/>
    </location>
</feature>
<accession>A0ABY7GWI9</accession>
<keyword evidence="3" id="KW-1185">Reference proteome</keyword>
<gene>
    <name evidence="2" type="ORF">O0S08_34105</name>
</gene>
<feature type="compositionally biased region" description="Low complexity" evidence="1">
    <location>
        <begin position="42"/>
        <end position="75"/>
    </location>
</feature>
<protein>
    <submittedName>
        <fullName evidence="2">Uncharacterized protein</fullName>
    </submittedName>
</protein>
<dbReference type="Proteomes" id="UP001164459">
    <property type="component" value="Chromosome"/>
</dbReference>
<name>A0ABY7GWI9_9BACT</name>
<organism evidence="2 3">
    <name type="scientific">Nannocystis punicea</name>
    <dbReference type="NCBI Taxonomy" id="2995304"/>
    <lineage>
        <taxon>Bacteria</taxon>
        <taxon>Pseudomonadati</taxon>
        <taxon>Myxococcota</taxon>
        <taxon>Polyangia</taxon>
        <taxon>Nannocystales</taxon>
        <taxon>Nannocystaceae</taxon>
        <taxon>Nannocystis</taxon>
    </lineage>
</organism>
<reference evidence="2" key="1">
    <citation type="submission" date="2022-11" db="EMBL/GenBank/DDBJ databases">
        <title>Minimal conservation of predation-associated metabolite biosynthetic gene clusters underscores biosynthetic potential of Myxococcota including descriptions for ten novel species: Archangium lansinium sp. nov., Myxococcus landrumus sp. nov., Nannocystis bai.</title>
        <authorList>
            <person name="Ahearne A."/>
            <person name="Stevens C."/>
            <person name="Dowd S."/>
        </authorList>
    </citation>
    <scope>NUCLEOTIDE SEQUENCE</scope>
    <source>
        <strain evidence="2">Fl3</strain>
    </source>
</reference>
<sequence length="458" mass="48348">MHHPQSATISLPLGLLAGALVLSGCWSVDGDLGVFTDGTLNSSGEGATTDSTASTDDPAGSTSASSAVTVTGTEAPTSTGDGDGELLCPEGHPKLAPLWTAQLSVDPDSQFLENSLVVLSDGRIAVSAGNWDSPDGTTDNGVLWVGQDGITQGWDFGPADRPGYGAIDLRRAPDDSLVALGFAVQGEEHPMRITQIPADGSPVTVVDVDVSHIAWPADFELLGDSMVVIGRGPEEEEPFTMWLARIDLASGALEWETLLPSIHPVSGQHVAVGPNGEIVAARARGAEFKVWRIADDGSVLWTADLLDQPVMANELMDLVVTPGEQVVAIEQRYYPSKIIAHAIGLAEGEKRWETLVAFEDDSGSPGFGRALLDPDALLLPLGRGPTPYFKGEFADPLTASLVRLSFSGEVLDDTPLPLTDLPSGWRTFSAARGKCGELLLLHVNGGDPERYRLWSFAP</sequence>
<dbReference type="RefSeq" id="WP_269033614.1">
    <property type="nucleotide sequence ID" value="NZ_CP114040.1"/>
</dbReference>
<evidence type="ECO:0000313" key="2">
    <source>
        <dbReference type="EMBL" id="WAS91250.1"/>
    </source>
</evidence>
<evidence type="ECO:0000256" key="1">
    <source>
        <dbReference type="SAM" id="MobiDB-lite"/>
    </source>
</evidence>
<proteinExistence type="predicted"/>